<keyword evidence="4" id="KW-0325">Glycoprotein</keyword>
<keyword evidence="3" id="KW-1003">Cell membrane</keyword>
<dbReference type="Pfam" id="PF02469">
    <property type="entry name" value="Fasciclin"/>
    <property type="match status" value="1"/>
</dbReference>
<comment type="subcellular location">
    <subcellularLocation>
        <location evidence="1">Cell membrane</location>
        <topology evidence="1">Lipid-anchor</topology>
        <topology evidence="1">GPI-anchor</topology>
    </subcellularLocation>
</comment>
<keyword evidence="4" id="KW-0449">Lipoprotein</keyword>
<keyword evidence="4" id="KW-0336">GPI-anchor</keyword>
<evidence type="ECO:0000256" key="7">
    <source>
        <dbReference type="ARBA" id="ARBA00024686"/>
    </source>
</evidence>
<evidence type="ECO:0000313" key="11">
    <source>
        <dbReference type="Proteomes" id="UP001419268"/>
    </source>
</evidence>
<evidence type="ECO:0000256" key="3">
    <source>
        <dbReference type="ARBA" id="ARBA00022475"/>
    </source>
</evidence>
<accession>A0AAP0ED46</accession>
<dbReference type="InterPro" id="IPR000782">
    <property type="entry name" value="FAS1_domain"/>
</dbReference>
<evidence type="ECO:0000256" key="4">
    <source>
        <dbReference type="ARBA" id="ARBA00022622"/>
    </source>
</evidence>
<dbReference type="SMART" id="SM00554">
    <property type="entry name" value="FAS1"/>
    <property type="match status" value="1"/>
</dbReference>
<reference evidence="10 11" key="1">
    <citation type="submission" date="2024-01" db="EMBL/GenBank/DDBJ databases">
        <title>Genome assemblies of Stephania.</title>
        <authorList>
            <person name="Yang L."/>
        </authorList>
    </citation>
    <scope>NUCLEOTIDE SEQUENCE [LARGE SCALE GENOMIC DNA]</scope>
    <source>
        <strain evidence="10">JXDWG</strain>
        <tissue evidence="10">Leaf</tissue>
    </source>
</reference>
<evidence type="ECO:0000256" key="8">
    <source>
        <dbReference type="SAM" id="SignalP"/>
    </source>
</evidence>
<proteinExistence type="inferred from homology"/>
<dbReference type="AlphaFoldDB" id="A0AAP0ED46"/>
<comment type="similarity">
    <text evidence="2">Belongs to the fasciclin-like AGP family.</text>
</comment>
<protein>
    <recommendedName>
        <fullName evidence="9">FAS1 domain-containing protein</fullName>
    </recommendedName>
</protein>
<dbReference type="PROSITE" id="PS50213">
    <property type="entry name" value="FAS1"/>
    <property type="match status" value="1"/>
</dbReference>
<dbReference type="EMBL" id="JBBNAG010000012">
    <property type="protein sequence ID" value="KAK9089088.1"/>
    <property type="molecule type" value="Genomic_DNA"/>
</dbReference>
<evidence type="ECO:0000256" key="2">
    <source>
        <dbReference type="ARBA" id="ARBA00007843"/>
    </source>
</evidence>
<evidence type="ECO:0000259" key="9">
    <source>
        <dbReference type="PROSITE" id="PS50213"/>
    </source>
</evidence>
<dbReference type="GO" id="GO:0009834">
    <property type="term" value="P:plant-type secondary cell wall biogenesis"/>
    <property type="evidence" value="ECO:0007669"/>
    <property type="project" value="TreeGrafter"/>
</dbReference>
<dbReference type="GO" id="GO:0098552">
    <property type="term" value="C:side of membrane"/>
    <property type="evidence" value="ECO:0007669"/>
    <property type="project" value="UniProtKB-KW"/>
</dbReference>
<dbReference type="InterPro" id="IPR036378">
    <property type="entry name" value="FAS1_dom_sf"/>
</dbReference>
<comment type="function">
    <text evidence="7">May be a cell surface adhesion protein.</text>
</comment>
<keyword evidence="11" id="KW-1185">Reference proteome</keyword>
<comment type="caution">
    <text evidence="10">The sequence shown here is derived from an EMBL/GenBank/DDBJ whole genome shotgun (WGS) entry which is preliminary data.</text>
</comment>
<keyword evidence="5 8" id="KW-0732">Signal</keyword>
<dbReference type="Proteomes" id="UP001419268">
    <property type="component" value="Unassembled WGS sequence"/>
</dbReference>
<dbReference type="InterPro" id="IPR045003">
    <property type="entry name" value="FLA_A"/>
</dbReference>
<dbReference type="SUPFAM" id="SSF82153">
    <property type="entry name" value="FAS1 domain"/>
    <property type="match status" value="1"/>
</dbReference>
<organism evidence="10 11">
    <name type="scientific">Stephania cephalantha</name>
    <dbReference type="NCBI Taxonomy" id="152367"/>
    <lineage>
        <taxon>Eukaryota</taxon>
        <taxon>Viridiplantae</taxon>
        <taxon>Streptophyta</taxon>
        <taxon>Embryophyta</taxon>
        <taxon>Tracheophyta</taxon>
        <taxon>Spermatophyta</taxon>
        <taxon>Magnoliopsida</taxon>
        <taxon>Ranunculales</taxon>
        <taxon>Menispermaceae</taxon>
        <taxon>Menispermoideae</taxon>
        <taxon>Cissampelideae</taxon>
        <taxon>Stephania</taxon>
    </lineage>
</organism>
<name>A0AAP0ED46_9MAGN</name>
<evidence type="ECO:0000256" key="5">
    <source>
        <dbReference type="ARBA" id="ARBA00022729"/>
    </source>
</evidence>
<evidence type="ECO:0000256" key="6">
    <source>
        <dbReference type="ARBA" id="ARBA00023136"/>
    </source>
</evidence>
<feature type="domain" description="FAS1" evidence="9">
    <location>
        <begin position="34"/>
        <end position="168"/>
    </location>
</feature>
<dbReference type="GO" id="GO:0005886">
    <property type="term" value="C:plasma membrane"/>
    <property type="evidence" value="ECO:0007669"/>
    <property type="project" value="UniProtKB-SubCell"/>
</dbReference>
<evidence type="ECO:0000256" key="1">
    <source>
        <dbReference type="ARBA" id="ARBA00004609"/>
    </source>
</evidence>
<dbReference type="Gene3D" id="2.30.180.10">
    <property type="entry name" value="FAS1 domain"/>
    <property type="match status" value="1"/>
</dbReference>
<dbReference type="PANTHER" id="PTHR32077:SF54">
    <property type="entry name" value="FASCICLIN-LIKE ARABINOGALACTAN PROTEIN 13-RELATED"/>
    <property type="match status" value="1"/>
</dbReference>
<feature type="signal peptide" evidence="8">
    <location>
        <begin position="1"/>
        <end position="26"/>
    </location>
</feature>
<sequence>MACFSSPSLVILLLLPLMLPTLQVHSQSVIQQPLPNLAKILHESGHTKLTSLLCSTEIACYTEQQLNYTKGNTLFAPTDDAFFNLNNLSSEQLVQHHFVPKYLTMAMLLNTNGGLIGTFAKDYTGKPYHLDFYSFGEELHAVTGIIDAQVSILFQEFPLAIYRVDKLLLPPDIFKSTLHPLEVSPGPTTPQTTDWFEYSSTVSPAMSTMAFSPSYYFNADVQYPASSFVPMPPADEQYPSSSFVPSSVKEFPH</sequence>
<keyword evidence="6" id="KW-0472">Membrane</keyword>
<evidence type="ECO:0000313" key="10">
    <source>
        <dbReference type="EMBL" id="KAK9089088.1"/>
    </source>
</evidence>
<gene>
    <name evidence="10" type="ORF">Scep_028170</name>
</gene>
<dbReference type="PANTHER" id="PTHR32077">
    <property type="entry name" value="FASCICLIN-LIKE ARABINOGALACTAN PROTEIN"/>
    <property type="match status" value="1"/>
</dbReference>
<feature type="chain" id="PRO_5042838076" description="FAS1 domain-containing protein" evidence="8">
    <location>
        <begin position="27"/>
        <end position="253"/>
    </location>
</feature>